<dbReference type="Proteomes" id="UP000649573">
    <property type="component" value="Unassembled WGS sequence"/>
</dbReference>
<sequence>MELSELPERARQVFFRLCCLEEQDRFTYFLREADDGLAVLAEHGLIEFEGRRVRLDAEAEAAGKALAGAEFARSVDEELAANWVASMMVETGPHKADALDHATPYLRRLGRWDELAGLEDQLGRHDRAIAMKAEALRQAYEAGEPHAISKGHHDFAVLLGRVESSSQRVLAHYFASAVIAARSHAPTLGDEIEMLAMFTFAFGLPERISLDDICALAEETEGVRLGELLARLPMSAPDELQQLADRAIARAQETMRDWTPLMTAVVLQAEGDTTWADQLENELAGLERDPGAVPMARALRRVLAGERGPELVRGLGMLPSGMILKILASLRERAGS</sequence>
<keyword evidence="2" id="KW-1185">Reference proteome</keyword>
<evidence type="ECO:0000313" key="2">
    <source>
        <dbReference type="Proteomes" id="UP000649573"/>
    </source>
</evidence>
<dbReference type="EMBL" id="BMRE01000023">
    <property type="protein sequence ID" value="GGU51644.1"/>
    <property type="molecule type" value="Genomic_DNA"/>
</dbReference>
<evidence type="ECO:0000313" key="1">
    <source>
        <dbReference type="EMBL" id="GGU51644.1"/>
    </source>
</evidence>
<name>A0ABQ2UWM4_9PSEU</name>
<comment type="caution">
    <text evidence="1">The sequence shown here is derived from an EMBL/GenBank/DDBJ whole genome shotgun (WGS) entry which is preliminary data.</text>
</comment>
<gene>
    <name evidence="1" type="ORF">GCM10010178_50710</name>
</gene>
<accession>A0ABQ2UWM4</accession>
<reference evidence="2" key="1">
    <citation type="journal article" date="2019" name="Int. J. Syst. Evol. Microbiol.">
        <title>The Global Catalogue of Microorganisms (GCM) 10K type strain sequencing project: providing services to taxonomists for standard genome sequencing and annotation.</title>
        <authorList>
            <consortium name="The Broad Institute Genomics Platform"/>
            <consortium name="The Broad Institute Genome Sequencing Center for Infectious Disease"/>
            <person name="Wu L."/>
            <person name="Ma J."/>
        </authorList>
    </citation>
    <scope>NUCLEOTIDE SEQUENCE [LARGE SCALE GENOMIC DNA]</scope>
    <source>
        <strain evidence="2">JCM 3296</strain>
    </source>
</reference>
<proteinExistence type="predicted"/>
<protein>
    <submittedName>
        <fullName evidence="1">Uncharacterized protein</fullName>
    </submittedName>
</protein>
<dbReference type="RefSeq" id="WP_189256202.1">
    <property type="nucleotide sequence ID" value="NZ_BMRE01000023.1"/>
</dbReference>
<organism evidence="1 2">
    <name type="scientific">Lentzea flava</name>
    <dbReference type="NCBI Taxonomy" id="103732"/>
    <lineage>
        <taxon>Bacteria</taxon>
        <taxon>Bacillati</taxon>
        <taxon>Actinomycetota</taxon>
        <taxon>Actinomycetes</taxon>
        <taxon>Pseudonocardiales</taxon>
        <taxon>Pseudonocardiaceae</taxon>
        <taxon>Lentzea</taxon>
    </lineage>
</organism>